<dbReference type="AlphaFoldDB" id="A0ABD3QGQ4"/>
<evidence type="ECO:0000313" key="2">
    <source>
        <dbReference type="Proteomes" id="UP001530400"/>
    </source>
</evidence>
<gene>
    <name evidence="1" type="ORF">ACHAWO_008914</name>
</gene>
<organism evidence="1 2">
    <name type="scientific">Cyclotella atomus</name>
    <dbReference type="NCBI Taxonomy" id="382360"/>
    <lineage>
        <taxon>Eukaryota</taxon>
        <taxon>Sar</taxon>
        <taxon>Stramenopiles</taxon>
        <taxon>Ochrophyta</taxon>
        <taxon>Bacillariophyta</taxon>
        <taxon>Coscinodiscophyceae</taxon>
        <taxon>Thalassiosirophycidae</taxon>
        <taxon>Stephanodiscales</taxon>
        <taxon>Stephanodiscaceae</taxon>
        <taxon>Cyclotella</taxon>
    </lineage>
</organism>
<dbReference type="EMBL" id="JALLPJ020000180">
    <property type="protein sequence ID" value="KAL3799598.1"/>
    <property type="molecule type" value="Genomic_DNA"/>
</dbReference>
<sequence>MRTSSLSCVFSCYVHLELSPLHTATHAEAAADRYHHAESKGQDELIQLLKTHADVLNDYFPNKEAADQYQQYVVSIPPVEDYVISMLINPCGSNGTYGREDSIALGYDCCMDRFGAGEYGYKPGSRNRYSDGFSNGLPVPNDEPFHNIEVVDEFGNLIDYKHSRRPEDEVHIDESCTGLREPHSACIADRFAASVSKLFPACWDHNETVDATLDCYTPKGKREKNCMQTSYSQNAYIPLCGGEFANDSSCGTFLEIHKANGSPYDDERTILSDVRLTTYSTNGMQTTTLPLTYKGDPNRLLCSYDEIDLRVGSMVKIKSNAAACCCPMMLSVNRSSRLGAFFCPKNKKFQDGPFTPKLTSLDERYPDDIHQRTFPFCPPFEDGKDVLMCTQERAQAKDIPLDHPGRYFSRQCESLSLDDDSDEFTSNDLSGRYTNVCPLGDAFAGCGISSSPGGVCQGSDQQFSFKDQIGKVVTLPKTTKDKYGVTFNDGRSMYHFARDELEFLKPPFNYEVWFVKRNRFEKIVEKKKPFRVIWPRCTFDNVNGQYFPYAQLDDKGVPLKVD</sequence>
<reference evidence="1 2" key="1">
    <citation type="submission" date="2024-10" db="EMBL/GenBank/DDBJ databases">
        <title>Updated reference genomes for cyclostephanoid diatoms.</title>
        <authorList>
            <person name="Roberts W.R."/>
            <person name="Alverson A.J."/>
        </authorList>
    </citation>
    <scope>NUCLEOTIDE SEQUENCE [LARGE SCALE GENOMIC DNA]</scope>
    <source>
        <strain evidence="1 2">AJA010-31</strain>
    </source>
</reference>
<comment type="caution">
    <text evidence="1">The sequence shown here is derived from an EMBL/GenBank/DDBJ whole genome shotgun (WGS) entry which is preliminary data.</text>
</comment>
<proteinExistence type="predicted"/>
<evidence type="ECO:0000313" key="1">
    <source>
        <dbReference type="EMBL" id="KAL3799598.1"/>
    </source>
</evidence>
<protein>
    <submittedName>
        <fullName evidence="1">Uncharacterized protein</fullName>
    </submittedName>
</protein>
<name>A0ABD3QGQ4_9STRA</name>
<accession>A0ABD3QGQ4</accession>
<dbReference type="Proteomes" id="UP001530400">
    <property type="component" value="Unassembled WGS sequence"/>
</dbReference>
<keyword evidence="2" id="KW-1185">Reference proteome</keyword>